<evidence type="ECO:0000313" key="2">
    <source>
        <dbReference type="Proteomes" id="UP000531594"/>
    </source>
</evidence>
<dbReference type="Proteomes" id="UP000531594">
    <property type="component" value="Unassembled WGS sequence"/>
</dbReference>
<comment type="caution">
    <text evidence="1">The sequence shown here is derived from an EMBL/GenBank/DDBJ whole genome shotgun (WGS) entry which is preliminary data.</text>
</comment>
<dbReference type="EMBL" id="JACHGK010000001">
    <property type="protein sequence ID" value="MBB6443653.1"/>
    <property type="molecule type" value="Genomic_DNA"/>
</dbReference>
<evidence type="ECO:0000313" key="1">
    <source>
        <dbReference type="EMBL" id="MBB6443653.1"/>
    </source>
</evidence>
<protein>
    <submittedName>
        <fullName evidence="1">Uncharacterized protein</fullName>
    </submittedName>
</protein>
<sequence length="113" mass="13092">MNQINFSDFYQKALIPMGKNEQKRSVQIDKDWRAAPLTITHFLIAIEGKAETTDAEKYHWKVSIYLADSEGSFYSEKPIYHSEYYKSIHCAFSAARKLEEAGKAGHLLARYFH</sequence>
<accession>A0A7X0LTM6</accession>
<dbReference type="RefSeq" id="WP_184521745.1">
    <property type="nucleotide sequence ID" value="NZ_JACHGK010000001.1"/>
</dbReference>
<name>A0A7X0LTM6_9BACI</name>
<proteinExistence type="predicted"/>
<reference evidence="1 2" key="1">
    <citation type="submission" date="2020-08" db="EMBL/GenBank/DDBJ databases">
        <title>Genomic Encyclopedia of Type Strains, Phase IV (KMG-IV): sequencing the most valuable type-strain genomes for metagenomic binning, comparative biology and taxonomic classification.</title>
        <authorList>
            <person name="Goeker M."/>
        </authorList>
    </citation>
    <scope>NUCLEOTIDE SEQUENCE [LARGE SCALE GENOMIC DNA]</scope>
    <source>
        <strain evidence="1 2">DSM 5391</strain>
    </source>
</reference>
<organism evidence="1 2">
    <name type="scientific">Bacillus benzoevorans</name>
    <dbReference type="NCBI Taxonomy" id="1456"/>
    <lineage>
        <taxon>Bacteria</taxon>
        <taxon>Bacillati</taxon>
        <taxon>Bacillota</taxon>
        <taxon>Bacilli</taxon>
        <taxon>Bacillales</taxon>
        <taxon>Bacillaceae</taxon>
        <taxon>Bacillus</taxon>
    </lineage>
</organism>
<keyword evidence="2" id="KW-1185">Reference proteome</keyword>
<gene>
    <name evidence="1" type="ORF">HNR53_000241</name>
</gene>
<dbReference type="AlphaFoldDB" id="A0A7X0LTM6"/>